<evidence type="ECO:0008006" key="5">
    <source>
        <dbReference type="Google" id="ProtNLM"/>
    </source>
</evidence>
<feature type="region of interest" description="Disordered" evidence="1">
    <location>
        <begin position="27"/>
        <end position="75"/>
    </location>
</feature>
<geneLocation type="plasmid" evidence="3 4">
    <name>unnamed1</name>
</geneLocation>
<keyword evidence="2" id="KW-0732">Signal</keyword>
<organism evidence="3 4">
    <name type="scientific">Streptomyces liliifuscus</name>
    <dbReference type="NCBI Taxonomy" id="2797636"/>
    <lineage>
        <taxon>Bacteria</taxon>
        <taxon>Bacillati</taxon>
        <taxon>Actinomycetota</taxon>
        <taxon>Actinomycetes</taxon>
        <taxon>Kitasatosporales</taxon>
        <taxon>Streptomycetaceae</taxon>
        <taxon>Streptomyces</taxon>
    </lineage>
</organism>
<feature type="signal peptide" evidence="2">
    <location>
        <begin position="1"/>
        <end position="22"/>
    </location>
</feature>
<sequence>MARTGAVLLVLLAALVHVLACAHGPTATPAGQADTPLFASSASCGQAPERPQQTMARQAAPADHGGVHCWGLDEPTVQPPRDVALAVPAVHDASRAEFLGTQPPPPSPALQSTPATPGVSSTGQTRSRIGVWRT</sequence>
<keyword evidence="4" id="KW-1185">Reference proteome</keyword>
<reference evidence="3 4" key="1">
    <citation type="submission" date="2020-12" db="EMBL/GenBank/DDBJ databases">
        <title>A novel species.</title>
        <authorList>
            <person name="Li K."/>
        </authorList>
    </citation>
    <scope>NUCLEOTIDE SEQUENCE [LARGE SCALE GENOMIC DNA]</scope>
    <source>
        <strain evidence="3 4">ZYC-3</strain>
        <plasmid evidence="3 4">unnamed1</plasmid>
    </source>
</reference>
<accession>A0A7T7L6X3</accession>
<evidence type="ECO:0000256" key="1">
    <source>
        <dbReference type="SAM" id="MobiDB-lite"/>
    </source>
</evidence>
<protein>
    <recommendedName>
        <fullName evidence="5">Secreted protein</fullName>
    </recommendedName>
</protein>
<dbReference type="AlphaFoldDB" id="A0A7T7L6X3"/>
<evidence type="ECO:0000256" key="2">
    <source>
        <dbReference type="SAM" id="SignalP"/>
    </source>
</evidence>
<feature type="chain" id="PRO_5032693018" description="Secreted protein" evidence="2">
    <location>
        <begin position="23"/>
        <end position="134"/>
    </location>
</feature>
<name>A0A7T7L6X3_9ACTN</name>
<keyword evidence="3" id="KW-0614">Plasmid</keyword>
<dbReference type="Proteomes" id="UP000595636">
    <property type="component" value="Plasmid unnamed1"/>
</dbReference>
<proteinExistence type="predicted"/>
<gene>
    <name evidence="3" type="ORF">JEQ17_48750</name>
</gene>
<feature type="compositionally biased region" description="Polar residues" evidence="1">
    <location>
        <begin position="118"/>
        <end position="127"/>
    </location>
</feature>
<dbReference type="RefSeq" id="WP_024127555.1">
    <property type="nucleotide sequence ID" value="NZ_CP066832.1"/>
</dbReference>
<dbReference type="KEGG" id="slf:JEQ17_48750"/>
<evidence type="ECO:0000313" key="3">
    <source>
        <dbReference type="EMBL" id="QQM47464.1"/>
    </source>
</evidence>
<feature type="region of interest" description="Disordered" evidence="1">
    <location>
        <begin position="94"/>
        <end position="134"/>
    </location>
</feature>
<evidence type="ECO:0000313" key="4">
    <source>
        <dbReference type="Proteomes" id="UP000595636"/>
    </source>
</evidence>
<dbReference type="EMBL" id="CP066832">
    <property type="protein sequence ID" value="QQM47464.1"/>
    <property type="molecule type" value="Genomic_DNA"/>
</dbReference>